<dbReference type="CDD" id="cd06221">
    <property type="entry name" value="sulfite_reductase_like"/>
    <property type="match status" value="1"/>
</dbReference>
<dbReference type="InterPro" id="IPR012165">
    <property type="entry name" value="Cyt_c3_hydrogenase_gsu"/>
</dbReference>
<evidence type="ECO:0000313" key="3">
    <source>
        <dbReference type="EMBL" id="OGD66139.1"/>
    </source>
</evidence>
<evidence type="ECO:0000256" key="1">
    <source>
        <dbReference type="PIRSR" id="PIRSR006816-1"/>
    </source>
</evidence>
<dbReference type="InterPro" id="IPR017927">
    <property type="entry name" value="FAD-bd_FR_type"/>
</dbReference>
<sequence>MNNPYILQPIRIVKIEQLNTEVKLLTLDYAFPKYNPGQFFMLNLPGIGEAAFGIMQPICDKNFMEVLVRKVGDFTTKLHELKKDDKIYLRGPFGNGFPVNEWEGKNITMIVGGTGIVPIKALLDYISLHRKYFGDIQLLYGAKTAEEILFNKELNRCQKFAEVMLTVEKDKSWQGNIGLVTNLITPKTVMPDNSVAVLCGPPIMYKFVIEKLKKLGFTNKDIFVSL</sequence>
<evidence type="ECO:0000259" key="2">
    <source>
        <dbReference type="PROSITE" id="PS51384"/>
    </source>
</evidence>
<dbReference type="InterPro" id="IPR039261">
    <property type="entry name" value="FNR_nucleotide-bd"/>
</dbReference>
<dbReference type="STRING" id="1797469.A3F08_02315"/>
<dbReference type="InterPro" id="IPR001709">
    <property type="entry name" value="Flavoprot_Pyr_Nucl_cyt_Rdtase"/>
</dbReference>
<dbReference type="GO" id="GO:0050660">
    <property type="term" value="F:flavin adenine dinucleotide binding"/>
    <property type="evidence" value="ECO:0007669"/>
    <property type="project" value="InterPro"/>
</dbReference>
<dbReference type="PANTHER" id="PTHR43513:SF1">
    <property type="entry name" value="ANAEROBIC SULFITE REDUCTASE SUBUNIT B"/>
    <property type="match status" value="1"/>
</dbReference>
<comment type="caution">
    <text evidence="3">The sequence shown here is derived from an EMBL/GenBank/DDBJ whole genome shotgun (WGS) entry which is preliminary data.</text>
</comment>
<dbReference type="PRINTS" id="PR00410">
    <property type="entry name" value="PHEHYDRXLASE"/>
</dbReference>
<organism evidence="3 4">
    <name type="scientific">Candidatus Berkelbacteria bacterium RIFCSPHIGHO2_12_FULL_36_9</name>
    <dbReference type="NCBI Taxonomy" id="1797469"/>
    <lineage>
        <taxon>Bacteria</taxon>
        <taxon>Candidatus Berkelbacteria</taxon>
    </lineage>
</organism>
<dbReference type="Pfam" id="PF00175">
    <property type="entry name" value="NAD_binding_1"/>
    <property type="match status" value="1"/>
</dbReference>
<dbReference type="GO" id="GO:0006221">
    <property type="term" value="P:pyrimidine nucleotide biosynthetic process"/>
    <property type="evidence" value="ECO:0007669"/>
    <property type="project" value="InterPro"/>
</dbReference>
<dbReference type="SUPFAM" id="SSF63380">
    <property type="entry name" value="Riboflavin synthase domain-like"/>
    <property type="match status" value="1"/>
</dbReference>
<reference evidence="3 4" key="1">
    <citation type="journal article" date="2016" name="Nat. Commun.">
        <title>Thousands of microbial genomes shed light on interconnected biogeochemical processes in an aquifer system.</title>
        <authorList>
            <person name="Anantharaman K."/>
            <person name="Brown C.T."/>
            <person name="Hug L.A."/>
            <person name="Sharon I."/>
            <person name="Castelle C.J."/>
            <person name="Probst A.J."/>
            <person name="Thomas B.C."/>
            <person name="Singh A."/>
            <person name="Wilkins M.J."/>
            <person name="Karaoz U."/>
            <person name="Brodie E.L."/>
            <person name="Williams K.H."/>
            <person name="Hubbard S.S."/>
            <person name="Banfield J.F."/>
        </authorList>
    </citation>
    <scope>NUCLEOTIDE SEQUENCE [LARGE SCALE GENOMIC DNA]</scope>
</reference>
<dbReference type="SUPFAM" id="SSF52343">
    <property type="entry name" value="Ferredoxin reductase-like, C-terminal NADP-linked domain"/>
    <property type="match status" value="1"/>
</dbReference>
<dbReference type="InterPro" id="IPR050353">
    <property type="entry name" value="PyrK_electron_transfer"/>
</dbReference>
<dbReference type="PROSITE" id="PS51384">
    <property type="entry name" value="FAD_FR"/>
    <property type="match status" value="1"/>
</dbReference>
<dbReference type="Gene3D" id="2.40.30.10">
    <property type="entry name" value="Translation factors"/>
    <property type="match status" value="1"/>
</dbReference>
<accession>A0A1F5EFE1</accession>
<dbReference type="PANTHER" id="PTHR43513">
    <property type="entry name" value="DIHYDROOROTATE DEHYDROGENASE B (NAD(+)), ELECTRON TRANSFER SUBUNIT"/>
    <property type="match status" value="1"/>
</dbReference>
<proteinExistence type="predicted"/>
<protein>
    <recommendedName>
        <fullName evidence="2">FAD-binding FR-type domain-containing protein</fullName>
    </recommendedName>
</protein>
<name>A0A1F5EFE1_9BACT</name>
<dbReference type="EMBL" id="MEZV01000044">
    <property type="protein sequence ID" value="OGD66139.1"/>
    <property type="molecule type" value="Genomic_DNA"/>
</dbReference>
<evidence type="ECO:0000313" key="4">
    <source>
        <dbReference type="Proteomes" id="UP000176451"/>
    </source>
</evidence>
<dbReference type="Gene3D" id="3.40.50.80">
    <property type="entry name" value="Nucleotide-binding domain of ferredoxin-NADP reductase (FNR) module"/>
    <property type="match status" value="1"/>
</dbReference>
<dbReference type="GO" id="GO:0016491">
    <property type="term" value="F:oxidoreductase activity"/>
    <property type="evidence" value="ECO:0007669"/>
    <property type="project" value="InterPro"/>
</dbReference>
<keyword evidence="1" id="KW-0285">Flavoprotein</keyword>
<dbReference type="InterPro" id="IPR017938">
    <property type="entry name" value="Riboflavin_synthase-like_b-brl"/>
</dbReference>
<feature type="binding site" evidence="1">
    <location>
        <begin position="67"/>
        <end position="69"/>
    </location>
    <ligand>
        <name>FAD</name>
        <dbReference type="ChEBI" id="CHEBI:57692"/>
    </ligand>
</feature>
<gene>
    <name evidence="3" type="ORF">A3F08_02315</name>
</gene>
<comment type="cofactor">
    <cofactor evidence="1">
        <name>FAD</name>
        <dbReference type="ChEBI" id="CHEBI:57692"/>
    </cofactor>
    <text evidence="1">Binds 1 FAD per subunit.</text>
</comment>
<feature type="non-terminal residue" evidence="3">
    <location>
        <position position="226"/>
    </location>
</feature>
<dbReference type="GO" id="GO:0051537">
    <property type="term" value="F:2 iron, 2 sulfur cluster binding"/>
    <property type="evidence" value="ECO:0007669"/>
    <property type="project" value="InterPro"/>
</dbReference>
<dbReference type="PIRSF" id="PIRSF006816">
    <property type="entry name" value="Cyc3_hyd_g"/>
    <property type="match status" value="1"/>
</dbReference>
<feature type="domain" description="FAD-binding FR-type" evidence="2">
    <location>
        <begin position="5"/>
        <end position="99"/>
    </location>
</feature>
<dbReference type="Proteomes" id="UP000176451">
    <property type="component" value="Unassembled WGS sequence"/>
</dbReference>
<dbReference type="AlphaFoldDB" id="A0A1F5EFE1"/>
<dbReference type="PRINTS" id="PR00371">
    <property type="entry name" value="FPNCR"/>
</dbReference>
<dbReference type="InterPro" id="IPR001433">
    <property type="entry name" value="OxRdtase_FAD/NAD-bd"/>
</dbReference>
<keyword evidence="1" id="KW-0274">FAD</keyword>